<protein>
    <submittedName>
        <fullName evidence="1">Uncharacterized protein</fullName>
    </submittedName>
</protein>
<evidence type="ECO:0000313" key="1">
    <source>
        <dbReference type="EMBL" id="QJB03346.1"/>
    </source>
</evidence>
<dbReference type="EMBL" id="MT143840">
    <property type="protein sequence ID" value="QJB03346.1"/>
    <property type="molecule type" value="Genomic_DNA"/>
</dbReference>
<reference evidence="1" key="1">
    <citation type="submission" date="2020-03" db="EMBL/GenBank/DDBJ databases">
        <title>The deep terrestrial virosphere.</title>
        <authorList>
            <person name="Holmfeldt K."/>
            <person name="Nilsson E."/>
            <person name="Simone D."/>
            <person name="Lopez-Fernandez M."/>
            <person name="Wu X."/>
            <person name="de Brujin I."/>
            <person name="Lundin D."/>
            <person name="Andersson A."/>
            <person name="Bertilsson S."/>
            <person name="Dopson M."/>
        </authorList>
    </citation>
    <scope>NUCLEOTIDE SEQUENCE</scope>
    <source>
        <strain evidence="1">MM171B00778</strain>
    </source>
</reference>
<dbReference type="AlphaFoldDB" id="A0A6M3MDJ4"/>
<sequence length="61" mass="7287">MARGRPVKQYVVDHYNGNAFAETFEEILNDKYRQGYKFIRVYSFKGNEYLLLYEKIGGEKE</sequence>
<proteinExistence type="predicted"/>
<name>A0A6M3MDJ4_9ZZZZ</name>
<gene>
    <name evidence="1" type="ORF">MM171B00778_0013</name>
</gene>
<organism evidence="1">
    <name type="scientific">viral metagenome</name>
    <dbReference type="NCBI Taxonomy" id="1070528"/>
    <lineage>
        <taxon>unclassified sequences</taxon>
        <taxon>metagenomes</taxon>
        <taxon>organismal metagenomes</taxon>
    </lineage>
</organism>
<accession>A0A6M3MDJ4</accession>